<dbReference type="EMBL" id="JACIJI010000001">
    <property type="protein sequence ID" value="MBB5717602.1"/>
    <property type="molecule type" value="Genomic_DNA"/>
</dbReference>
<keyword evidence="3" id="KW-1185">Reference proteome</keyword>
<gene>
    <name evidence="2" type="ORF">FHR23_000509</name>
</gene>
<name>A0A840YVK9_9SPHN</name>
<keyword evidence="1" id="KW-0732">Signal</keyword>
<evidence type="ECO:0000256" key="1">
    <source>
        <dbReference type="SAM" id="SignalP"/>
    </source>
</evidence>
<protein>
    <submittedName>
        <fullName evidence="2">Uncharacterized protein</fullName>
    </submittedName>
</protein>
<evidence type="ECO:0000313" key="3">
    <source>
        <dbReference type="Proteomes" id="UP000554342"/>
    </source>
</evidence>
<dbReference type="AlphaFoldDB" id="A0A840YVK9"/>
<reference evidence="2 3" key="1">
    <citation type="submission" date="2020-08" db="EMBL/GenBank/DDBJ databases">
        <title>Genomic Encyclopedia of Type Strains, Phase IV (KMG-IV): sequencing the most valuable type-strain genomes for metagenomic binning, comparative biology and taxonomic classification.</title>
        <authorList>
            <person name="Goeker M."/>
        </authorList>
    </citation>
    <scope>NUCLEOTIDE SEQUENCE [LARGE SCALE GENOMIC DNA]</scope>
    <source>
        <strain evidence="2 3">DSM 27203</strain>
    </source>
</reference>
<dbReference type="RefSeq" id="WP_184001349.1">
    <property type="nucleotide sequence ID" value="NZ_JACIJI010000001.1"/>
</dbReference>
<sequence length="110" mass="11966">MKLFVVLPLLMAVTTVPAFAQDAAQKPAKTPESADAGFQMSLFTLDTPIETLIADKRSRAVLDKDLPGLSTDENLDKFKAMSLRKFQPMTGGQLTDAMMHKVAKDLAAIQ</sequence>
<accession>A0A840YVK9</accession>
<feature type="chain" id="PRO_5033048990" evidence="1">
    <location>
        <begin position="21"/>
        <end position="110"/>
    </location>
</feature>
<evidence type="ECO:0000313" key="2">
    <source>
        <dbReference type="EMBL" id="MBB5717602.1"/>
    </source>
</evidence>
<comment type="caution">
    <text evidence="2">The sequence shown here is derived from an EMBL/GenBank/DDBJ whole genome shotgun (WGS) entry which is preliminary data.</text>
</comment>
<organism evidence="2 3">
    <name type="scientific">Stakelama sediminis</name>
    <dbReference type="NCBI Taxonomy" id="463200"/>
    <lineage>
        <taxon>Bacteria</taxon>
        <taxon>Pseudomonadati</taxon>
        <taxon>Pseudomonadota</taxon>
        <taxon>Alphaproteobacteria</taxon>
        <taxon>Sphingomonadales</taxon>
        <taxon>Sphingomonadaceae</taxon>
        <taxon>Stakelama</taxon>
    </lineage>
</organism>
<dbReference type="Proteomes" id="UP000554342">
    <property type="component" value="Unassembled WGS sequence"/>
</dbReference>
<feature type="signal peptide" evidence="1">
    <location>
        <begin position="1"/>
        <end position="20"/>
    </location>
</feature>
<proteinExistence type="predicted"/>